<dbReference type="InterPro" id="IPR036875">
    <property type="entry name" value="Znf_CCHC_sf"/>
</dbReference>
<evidence type="ECO:0000259" key="4">
    <source>
        <dbReference type="PROSITE" id="PS50158"/>
    </source>
</evidence>
<dbReference type="Proteomes" id="UP001428341">
    <property type="component" value="Unassembled WGS sequence"/>
</dbReference>
<evidence type="ECO:0000256" key="2">
    <source>
        <dbReference type="SAM" id="MobiDB-lite"/>
    </source>
</evidence>
<protein>
    <recommendedName>
        <fullName evidence="4">CCHC-type domain-containing protein</fullName>
    </recommendedName>
</protein>
<keyword evidence="3" id="KW-0472">Membrane</keyword>
<accession>A0AAP0M7K8</accession>
<dbReference type="PROSITE" id="PS50158">
    <property type="entry name" value="ZF_CCHC"/>
    <property type="match status" value="1"/>
</dbReference>
<feature type="domain" description="CCHC-type" evidence="4">
    <location>
        <begin position="43"/>
        <end position="58"/>
    </location>
</feature>
<dbReference type="GO" id="GO:0008270">
    <property type="term" value="F:zinc ion binding"/>
    <property type="evidence" value="ECO:0007669"/>
    <property type="project" value="UniProtKB-KW"/>
</dbReference>
<dbReference type="EMBL" id="JBCGBO010000005">
    <property type="protein sequence ID" value="KAK9199092.1"/>
    <property type="molecule type" value="Genomic_DNA"/>
</dbReference>
<feature type="transmembrane region" description="Helical" evidence="3">
    <location>
        <begin position="6"/>
        <end position="25"/>
    </location>
</feature>
<keyword evidence="3" id="KW-1133">Transmembrane helix</keyword>
<dbReference type="InterPro" id="IPR001878">
    <property type="entry name" value="Znf_CCHC"/>
</dbReference>
<name>A0AAP0M7K8_9ROSI</name>
<evidence type="ECO:0000313" key="5">
    <source>
        <dbReference type="EMBL" id="KAK9199092.1"/>
    </source>
</evidence>
<keyword evidence="3" id="KW-0812">Transmembrane</keyword>
<proteinExistence type="predicted"/>
<evidence type="ECO:0000313" key="6">
    <source>
        <dbReference type="Proteomes" id="UP001428341"/>
    </source>
</evidence>
<keyword evidence="1" id="KW-0862">Zinc</keyword>
<keyword evidence="6" id="KW-1185">Reference proteome</keyword>
<reference evidence="5 6" key="1">
    <citation type="submission" date="2024-05" db="EMBL/GenBank/DDBJ databases">
        <title>Haplotype-resolved chromosome-level genome assembly of Huyou (Citrus changshanensis).</title>
        <authorList>
            <person name="Miao C."/>
            <person name="Chen W."/>
            <person name="Wu Y."/>
            <person name="Wang L."/>
            <person name="Zhao S."/>
            <person name="Grierson D."/>
            <person name="Xu C."/>
            <person name="Chen K."/>
        </authorList>
    </citation>
    <scope>NUCLEOTIDE SEQUENCE [LARGE SCALE GENOMIC DNA]</scope>
    <source>
        <strain evidence="5">01-14</strain>
        <tissue evidence="5">Leaf</tissue>
    </source>
</reference>
<gene>
    <name evidence="5" type="ORF">WN944_014279</name>
</gene>
<evidence type="ECO:0000256" key="3">
    <source>
        <dbReference type="SAM" id="Phobius"/>
    </source>
</evidence>
<dbReference type="GO" id="GO:0003676">
    <property type="term" value="F:nucleic acid binding"/>
    <property type="evidence" value="ECO:0007669"/>
    <property type="project" value="InterPro"/>
</dbReference>
<dbReference type="AlphaFoldDB" id="A0AAP0M7K8"/>
<keyword evidence="1" id="KW-0479">Metal-binding</keyword>
<feature type="region of interest" description="Disordered" evidence="2">
    <location>
        <begin position="105"/>
        <end position="126"/>
    </location>
</feature>
<sequence>MAPAKRLPTAVAVMICYVAVIAVIFELDGKVQKAEYEGLPVICFKCGRYGHNSSNCKEVGTSTNSGNVSQAQQAMPGNEAPAQQDVSRKDDDNVVPFGPWMIATRRGRKPNSGKENISDLNRNREHAGAGTSRFQILAQVTDECENLVHAAFTDIPSTSRQPLYLSQTLPLLPIKISH</sequence>
<feature type="region of interest" description="Disordered" evidence="2">
    <location>
        <begin position="58"/>
        <end position="90"/>
    </location>
</feature>
<evidence type="ECO:0000256" key="1">
    <source>
        <dbReference type="PROSITE-ProRule" id="PRU00047"/>
    </source>
</evidence>
<keyword evidence="1" id="KW-0863">Zinc-finger</keyword>
<dbReference type="SUPFAM" id="SSF57756">
    <property type="entry name" value="Retrovirus zinc finger-like domains"/>
    <property type="match status" value="1"/>
</dbReference>
<feature type="compositionally biased region" description="Polar residues" evidence="2">
    <location>
        <begin position="58"/>
        <end position="75"/>
    </location>
</feature>
<comment type="caution">
    <text evidence="5">The sequence shown here is derived from an EMBL/GenBank/DDBJ whole genome shotgun (WGS) entry which is preliminary data.</text>
</comment>
<organism evidence="5 6">
    <name type="scientific">Citrus x changshan-huyou</name>
    <dbReference type="NCBI Taxonomy" id="2935761"/>
    <lineage>
        <taxon>Eukaryota</taxon>
        <taxon>Viridiplantae</taxon>
        <taxon>Streptophyta</taxon>
        <taxon>Embryophyta</taxon>
        <taxon>Tracheophyta</taxon>
        <taxon>Spermatophyta</taxon>
        <taxon>Magnoliopsida</taxon>
        <taxon>eudicotyledons</taxon>
        <taxon>Gunneridae</taxon>
        <taxon>Pentapetalae</taxon>
        <taxon>rosids</taxon>
        <taxon>malvids</taxon>
        <taxon>Sapindales</taxon>
        <taxon>Rutaceae</taxon>
        <taxon>Aurantioideae</taxon>
        <taxon>Citrus</taxon>
    </lineage>
</organism>